<feature type="non-terminal residue" evidence="8">
    <location>
        <position position="385"/>
    </location>
</feature>
<keyword evidence="5 6" id="KW-0472">Membrane</keyword>
<dbReference type="EMBL" id="UOGD01000268">
    <property type="protein sequence ID" value="VAX24170.1"/>
    <property type="molecule type" value="Genomic_DNA"/>
</dbReference>
<dbReference type="InterPro" id="IPR020846">
    <property type="entry name" value="MFS_dom"/>
</dbReference>
<keyword evidence="2" id="KW-0813">Transport</keyword>
<evidence type="ECO:0000256" key="3">
    <source>
        <dbReference type="ARBA" id="ARBA00022692"/>
    </source>
</evidence>
<dbReference type="Gene3D" id="1.20.1250.20">
    <property type="entry name" value="MFS general substrate transporter like domains"/>
    <property type="match status" value="2"/>
</dbReference>
<reference evidence="8" key="1">
    <citation type="submission" date="2018-06" db="EMBL/GenBank/DDBJ databases">
        <authorList>
            <person name="Zhirakovskaya E."/>
        </authorList>
    </citation>
    <scope>NUCLEOTIDE SEQUENCE</scope>
</reference>
<dbReference type="GO" id="GO:0022857">
    <property type="term" value="F:transmembrane transporter activity"/>
    <property type="evidence" value="ECO:0007669"/>
    <property type="project" value="InterPro"/>
</dbReference>
<evidence type="ECO:0000259" key="7">
    <source>
        <dbReference type="PROSITE" id="PS50850"/>
    </source>
</evidence>
<evidence type="ECO:0000256" key="6">
    <source>
        <dbReference type="SAM" id="Phobius"/>
    </source>
</evidence>
<dbReference type="PANTHER" id="PTHR23519:SF1">
    <property type="entry name" value="AUTOPHAGY-RELATED PROTEIN 22"/>
    <property type="match status" value="1"/>
</dbReference>
<evidence type="ECO:0000256" key="5">
    <source>
        <dbReference type="ARBA" id="ARBA00023136"/>
    </source>
</evidence>
<feature type="transmembrane region" description="Helical" evidence="6">
    <location>
        <begin position="106"/>
        <end position="130"/>
    </location>
</feature>
<evidence type="ECO:0000256" key="4">
    <source>
        <dbReference type="ARBA" id="ARBA00022989"/>
    </source>
</evidence>
<dbReference type="InterPro" id="IPR050495">
    <property type="entry name" value="ATG22/LtaA_families"/>
</dbReference>
<feature type="transmembrane region" description="Helical" evidence="6">
    <location>
        <begin position="142"/>
        <end position="162"/>
    </location>
</feature>
<evidence type="ECO:0000256" key="1">
    <source>
        <dbReference type="ARBA" id="ARBA00004127"/>
    </source>
</evidence>
<dbReference type="PANTHER" id="PTHR23519">
    <property type="entry name" value="AUTOPHAGY-RELATED PROTEIN 22"/>
    <property type="match status" value="1"/>
</dbReference>
<evidence type="ECO:0000256" key="2">
    <source>
        <dbReference type="ARBA" id="ARBA00022448"/>
    </source>
</evidence>
<dbReference type="SUPFAM" id="SSF103473">
    <property type="entry name" value="MFS general substrate transporter"/>
    <property type="match status" value="1"/>
</dbReference>
<dbReference type="InterPro" id="IPR036259">
    <property type="entry name" value="MFS_trans_sf"/>
</dbReference>
<dbReference type="AlphaFoldDB" id="A0A3B1CNE8"/>
<feature type="transmembrane region" description="Helical" evidence="6">
    <location>
        <begin position="295"/>
        <end position="311"/>
    </location>
</feature>
<protein>
    <submittedName>
        <fullName evidence="8">Uncharacterized MFS-type transporter</fullName>
    </submittedName>
</protein>
<sequence>MLKSENKFKIFIWTLFDFANTSYSIIVVTFIYAVYFKDVVAGSKPIGDLYWSIGISISMLISGILAPILGAIADYSAGKKRFLLFFTLLSIVATSLLYFINEGMILWGLVLFILANIGFESGLVFYDSFLPELTEPKNYGRVSGYGFAMGYLGSLATLAIVFPFIQNDMIKETFPISALFFLIFAAPLFIFLKDSRRSVKVKTSFINIGFRRVKNTVLHLRNYKNLALFLLAFFFYIEGVNTTIFFSGNFAKSTLGFSFEQLALFFLIVQTTAIIGSIIFGVLSDSIGQKKSIVISLYIWIFTMIFAYFISDSSGVFVRYFAEVMNKNVEEFQSFAFYIVGLLAGSVMGATQSVSRSLMSKLTPKEKKTEFFGFYSLFGKSSAIF</sequence>
<feature type="transmembrane region" description="Helical" evidence="6">
    <location>
        <begin position="12"/>
        <end position="37"/>
    </location>
</feature>
<feature type="transmembrane region" description="Helical" evidence="6">
    <location>
        <begin position="82"/>
        <end position="100"/>
    </location>
</feature>
<feature type="transmembrane region" description="Helical" evidence="6">
    <location>
        <begin position="49"/>
        <end position="70"/>
    </location>
</feature>
<dbReference type="PROSITE" id="PS50850">
    <property type="entry name" value="MFS"/>
    <property type="match status" value="1"/>
</dbReference>
<feature type="transmembrane region" description="Helical" evidence="6">
    <location>
        <begin position="226"/>
        <end position="250"/>
    </location>
</feature>
<dbReference type="InterPro" id="IPR024671">
    <property type="entry name" value="Atg22-like"/>
</dbReference>
<organism evidence="8">
    <name type="scientific">hydrothermal vent metagenome</name>
    <dbReference type="NCBI Taxonomy" id="652676"/>
    <lineage>
        <taxon>unclassified sequences</taxon>
        <taxon>metagenomes</taxon>
        <taxon>ecological metagenomes</taxon>
    </lineage>
</organism>
<comment type="subcellular location">
    <subcellularLocation>
        <location evidence="1">Endomembrane system</location>
        <topology evidence="1">Multi-pass membrane protein</topology>
    </subcellularLocation>
</comment>
<gene>
    <name evidence="8" type="ORF">MNBD_IGNAVI01-1659</name>
</gene>
<dbReference type="GO" id="GO:0012505">
    <property type="term" value="C:endomembrane system"/>
    <property type="evidence" value="ECO:0007669"/>
    <property type="project" value="UniProtKB-SubCell"/>
</dbReference>
<feature type="transmembrane region" description="Helical" evidence="6">
    <location>
        <begin position="335"/>
        <end position="355"/>
    </location>
</feature>
<evidence type="ECO:0000313" key="8">
    <source>
        <dbReference type="EMBL" id="VAX24170.1"/>
    </source>
</evidence>
<dbReference type="Pfam" id="PF11700">
    <property type="entry name" value="ATG22"/>
    <property type="match status" value="1"/>
</dbReference>
<keyword evidence="3 6" id="KW-0812">Transmembrane</keyword>
<keyword evidence="4 6" id="KW-1133">Transmembrane helix</keyword>
<accession>A0A3B1CNE8</accession>
<feature type="domain" description="Major facilitator superfamily (MFS) profile" evidence="7">
    <location>
        <begin position="10"/>
        <end position="385"/>
    </location>
</feature>
<feature type="transmembrane region" description="Helical" evidence="6">
    <location>
        <begin position="262"/>
        <end position="283"/>
    </location>
</feature>
<feature type="transmembrane region" description="Helical" evidence="6">
    <location>
        <begin position="174"/>
        <end position="192"/>
    </location>
</feature>
<name>A0A3B1CNE8_9ZZZZ</name>
<proteinExistence type="predicted"/>